<comment type="caution">
    <text evidence="1">The sequence shown here is derived from an EMBL/GenBank/DDBJ whole genome shotgun (WGS) entry which is preliminary data.</text>
</comment>
<organism evidence="1 2">
    <name type="scientific">Leucocoprinus leucothites</name>
    <dbReference type="NCBI Taxonomy" id="201217"/>
    <lineage>
        <taxon>Eukaryota</taxon>
        <taxon>Fungi</taxon>
        <taxon>Dikarya</taxon>
        <taxon>Basidiomycota</taxon>
        <taxon>Agaricomycotina</taxon>
        <taxon>Agaricomycetes</taxon>
        <taxon>Agaricomycetidae</taxon>
        <taxon>Agaricales</taxon>
        <taxon>Agaricineae</taxon>
        <taxon>Agaricaceae</taxon>
        <taxon>Leucocoprinus</taxon>
    </lineage>
</organism>
<sequence>MVVTKENTSDSWNSFVKDERPSNLRVRAIFLENLSGPVLQMLGAKFNIEPFFWSSSLNWIPSRYQEDPQAGTGDHITICLTFLRSMPSGTDAVRMDAGRSDKLLSLSSTNPSTLSESFHHLSKDIAMNTLKLNRPDDDRHPGTSAASTGCGQLLVLDLLSVHLIRSTEGSTIFSYHPSLPLPTTTAKDLQRRIRFAGQSVYWQKMFQRSPDPTFVLLTFLWHALYAWDEAFEHLYMHICTLETKAIKTNEKQLTNELHIIRAHQLHYSSLLANFTKTVEFIRDTRHPALESMDKKTQKQTRHLMNRECLMLLNEIKRLDMTREMQDKRLKNVMNLVFSTVNIEDSSRMKEMTEAAVRDSAAVG</sequence>
<dbReference type="AlphaFoldDB" id="A0A8H5CZ79"/>
<dbReference type="Proteomes" id="UP000559027">
    <property type="component" value="Unassembled WGS sequence"/>
</dbReference>
<keyword evidence="2" id="KW-1185">Reference proteome</keyword>
<accession>A0A8H5CZ79</accession>
<proteinExistence type="predicted"/>
<reference evidence="1 2" key="1">
    <citation type="journal article" date="2020" name="ISME J.">
        <title>Uncovering the hidden diversity of litter-decomposition mechanisms in mushroom-forming fungi.</title>
        <authorList>
            <person name="Floudas D."/>
            <person name="Bentzer J."/>
            <person name="Ahren D."/>
            <person name="Johansson T."/>
            <person name="Persson P."/>
            <person name="Tunlid A."/>
        </authorList>
    </citation>
    <scope>NUCLEOTIDE SEQUENCE [LARGE SCALE GENOMIC DNA]</scope>
    <source>
        <strain evidence="1 2">CBS 146.42</strain>
    </source>
</reference>
<name>A0A8H5CZ79_9AGAR</name>
<protein>
    <submittedName>
        <fullName evidence="1">Uncharacterized protein</fullName>
    </submittedName>
</protein>
<gene>
    <name evidence="1" type="ORF">D9756_008756</name>
</gene>
<dbReference type="EMBL" id="JAACJO010000014">
    <property type="protein sequence ID" value="KAF5350705.1"/>
    <property type="molecule type" value="Genomic_DNA"/>
</dbReference>
<evidence type="ECO:0000313" key="2">
    <source>
        <dbReference type="Proteomes" id="UP000559027"/>
    </source>
</evidence>
<evidence type="ECO:0000313" key="1">
    <source>
        <dbReference type="EMBL" id="KAF5350705.1"/>
    </source>
</evidence>
<dbReference type="OrthoDB" id="3231000at2759"/>